<dbReference type="CDD" id="cd19511">
    <property type="entry name" value="RecA-like_CDC48_r2-like"/>
    <property type="match status" value="1"/>
</dbReference>
<dbReference type="FunFam" id="3.40.50.300:FF:000567">
    <property type="entry name" value="ATPase, AAA family protein"/>
    <property type="match status" value="1"/>
</dbReference>
<feature type="domain" description="AAA+ ATPase" evidence="6">
    <location>
        <begin position="378"/>
        <end position="525"/>
    </location>
</feature>
<dbReference type="Proteomes" id="UP000054845">
    <property type="component" value="Unassembled WGS sequence"/>
</dbReference>
<dbReference type="STRING" id="401625.A0A0P1BMS3"/>
<dbReference type="InterPro" id="IPR050168">
    <property type="entry name" value="AAA_ATPase_domain"/>
</dbReference>
<evidence type="ECO:0000313" key="8">
    <source>
        <dbReference type="Proteomes" id="UP000054845"/>
    </source>
</evidence>
<dbReference type="Gene3D" id="1.10.8.60">
    <property type="match status" value="2"/>
</dbReference>
<dbReference type="SUPFAM" id="SSF52540">
    <property type="entry name" value="P-loop containing nucleoside triphosphate hydrolases"/>
    <property type="match status" value="2"/>
</dbReference>
<dbReference type="FunFam" id="3.40.50.300:FF:001985">
    <property type="entry name" value="Chromosome 9, whole genome shotgun sequence"/>
    <property type="match status" value="1"/>
</dbReference>
<dbReference type="GO" id="GO:0005737">
    <property type="term" value="C:cytoplasm"/>
    <property type="evidence" value="ECO:0007669"/>
    <property type="project" value="UniProtKB-SubCell"/>
</dbReference>
<dbReference type="AlphaFoldDB" id="A0A0P1BMS3"/>
<dbReference type="GO" id="GO:0005524">
    <property type="term" value="F:ATP binding"/>
    <property type="evidence" value="ECO:0007669"/>
    <property type="project" value="UniProtKB-KW"/>
</dbReference>
<evidence type="ECO:0000256" key="3">
    <source>
        <dbReference type="ARBA" id="ARBA00022741"/>
    </source>
</evidence>
<feature type="region of interest" description="Disordered" evidence="5">
    <location>
        <begin position="1"/>
        <end position="42"/>
    </location>
</feature>
<dbReference type="InterPro" id="IPR041569">
    <property type="entry name" value="AAA_lid_3"/>
</dbReference>
<keyword evidence="2" id="KW-0963">Cytoplasm</keyword>
<protein>
    <submittedName>
        <fullName evidence="7">AAA-type ATPase</fullName>
    </submittedName>
</protein>
<evidence type="ECO:0000313" key="7">
    <source>
        <dbReference type="EMBL" id="CEH17014.1"/>
    </source>
</evidence>
<dbReference type="SMART" id="SM00382">
    <property type="entry name" value="AAA"/>
    <property type="match status" value="2"/>
</dbReference>
<accession>A0A0P1BMS3</accession>
<dbReference type="PANTHER" id="PTHR23077:SF27">
    <property type="entry name" value="ATPASE FAMILY GENE 2 PROTEIN HOMOLOG A"/>
    <property type="match status" value="1"/>
</dbReference>
<dbReference type="InterPro" id="IPR003960">
    <property type="entry name" value="ATPase_AAA_CS"/>
</dbReference>
<dbReference type="Pfam" id="PF17862">
    <property type="entry name" value="AAA_lid_3"/>
    <property type="match status" value="2"/>
</dbReference>
<dbReference type="GO" id="GO:0016887">
    <property type="term" value="F:ATP hydrolysis activity"/>
    <property type="evidence" value="ECO:0007669"/>
    <property type="project" value="InterPro"/>
</dbReference>
<evidence type="ECO:0000256" key="1">
    <source>
        <dbReference type="ARBA" id="ARBA00004496"/>
    </source>
</evidence>
<evidence type="ECO:0000256" key="4">
    <source>
        <dbReference type="ARBA" id="ARBA00022840"/>
    </source>
</evidence>
<evidence type="ECO:0000256" key="5">
    <source>
        <dbReference type="SAM" id="MobiDB-lite"/>
    </source>
</evidence>
<evidence type="ECO:0000256" key="2">
    <source>
        <dbReference type="ARBA" id="ARBA00022490"/>
    </source>
</evidence>
<feature type="region of interest" description="Disordered" evidence="5">
    <location>
        <begin position="315"/>
        <end position="335"/>
    </location>
</feature>
<sequence length="926" mass="100494">MPLPPRPSTLAAQAQLQQSRAASSSTSRSHAAAPSSSPLRNHASAYPIAALKEEEDGGNASHSGAMQCDPLKLVLDSDHTHMHVESVAASPQHRTRCYLSASTIKGYGFKTNQKVLIVLGRSGEEGKMNGTGTLTEGQMFFIKQVWPLNGLASDSVYLPRYHGWQEQESQALLAEHGKKAWVEHDRASLYALPSSAHAAPALTKLRAEVVSRSEAHTHRLHKEEKVLLHALLTMRLEHQNLILPDQEEEFAIGHARFVVRLKFDEPTGERKEVVGGTSSQARTSQAKDVHPLIFSIRRVDSQTRYRICIPPADSARVSSDVPARRQTASISGAEEASASSKKAYEGLGGLDAPIEELRKLVEMPLLRPDVFRTYGLRPPSGVLLYGPPGTGKTSLASACAQSLGLSSSSIIHLSGPSLSSSLHGRTESRLRKVFSTAKKRAPSVIIIDEIDALAPRREAGAGNDAAGEVERRVVATLLTLMDGLGKEEEEGNVIVIAATNRPNALDLALRRPGRLDREIEIGVPTPSSRLSILKVLLRHVPHALNDEEVSRLAHSTHGFVGADLASLVREAGMLAVQRLFASTSSSTFKKAPQFIESATDSLRALTLATSTTSGHESEVLPNVDAKEMLEMRDFTSAKLHVRPSALREVIQTLPTVSWNDIGVGSPDSDSYRVRKEIREVVEWPIKRSKQLKRMGVRPPKGALLYGPPGCSKTLIARALATESGINFVAVKGNELYNKFVGESERALREVFARARAASPSIIFFDELDALCSTRGDQGGAVSDGVIATLLTEMDGVDSLDGVVVIAATNRPQAIDPAILRPGRLDRLLYVGPPDEDTRLQIMRIRTRSMPLGGNVDLLAIARATSGHSGAEMVAICQDAGMAALDEDMDIEHVHQRHFESAIRSTKKRISLEMIKGLEKWRDQVGV</sequence>
<comment type="subcellular location">
    <subcellularLocation>
        <location evidence="1">Cytoplasm</location>
    </subcellularLocation>
</comment>
<keyword evidence="4" id="KW-0067">ATP-binding</keyword>
<evidence type="ECO:0000259" key="6">
    <source>
        <dbReference type="SMART" id="SM00382"/>
    </source>
</evidence>
<dbReference type="EMBL" id="CCYA01000254">
    <property type="protein sequence ID" value="CEH17014.1"/>
    <property type="molecule type" value="Genomic_DNA"/>
</dbReference>
<keyword evidence="8" id="KW-1185">Reference proteome</keyword>
<dbReference type="PROSITE" id="PS00674">
    <property type="entry name" value="AAA"/>
    <property type="match status" value="2"/>
</dbReference>
<feature type="compositionally biased region" description="Low complexity" evidence="5">
    <location>
        <begin position="8"/>
        <end position="40"/>
    </location>
</feature>
<reference evidence="7 8" key="1">
    <citation type="submission" date="2014-09" db="EMBL/GenBank/DDBJ databases">
        <authorList>
            <person name="Magalhaes I.L.F."/>
            <person name="Oliveira U."/>
            <person name="Santos F.R."/>
            <person name="Vidigal T.H.D.A."/>
            <person name="Brescovit A.D."/>
            <person name="Santos A.J."/>
        </authorList>
    </citation>
    <scope>NUCLEOTIDE SEQUENCE [LARGE SCALE GENOMIC DNA]</scope>
</reference>
<dbReference type="Pfam" id="PF00004">
    <property type="entry name" value="AAA"/>
    <property type="match status" value="2"/>
</dbReference>
<dbReference type="Gene3D" id="3.40.50.300">
    <property type="entry name" value="P-loop containing nucleotide triphosphate hydrolases"/>
    <property type="match status" value="2"/>
</dbReference>
<keyword evidence="3" id="KW-0547">Nucleotide-binding</keyword>
<proteinExistence type="predicted"/>
<dbReference type="PANTHER" id="PTHR23077">
    <property type="entry name" value="AAA-FAMILY ATPASE"/>
    <property type="match status" value="1"/>
</dbReference>
<dbReference type="InterPro" id="IPR003959">
    <property type="entry name" value="ATPase_AAA_core"/>
</dbReference>
<dbReference type="InterPro" id="IPR003593">
    <property type="entry name" value="AAA+_ATPase"/>
</dbReference>
<feature type="domain" description="AAA+ ATPase" evidence="6">
    <location>
        <begin position="698"/>
        <end position="834"/>
    </location>
</feature>
<dbReference type="OrthoDB" id="27435at2759"/>
<organism evidence="7 8">
    <name type="scientific">Ceraceosorus bombacis</name>
    <dbReference type="NCBI Taxonomy" id="401625"/>
    <lineage>
        <taxon>Eukaryota</taxon>
        <taxon>Fungi</taxon>
        <taxon>Dikarya</taxon>
        <taxon>Basidiomycota</taxon>
        <taxon>Ustilaginomycotina</taxon>
        <taxon>Exobasidiomycetes</taxon>
        <taxon>Ceraceosorales</taxon>
        <taxon>Ceraceosoraceae</taxon>
        <taxon>Ceraceosorus</taxon>
    </lineage>
</organism>
<name>A0A0P1BMS3_9BASI</name>
<dbReference type="InterPro" id="IPR027417">
    <property type="entry name" value="P-loop_NTPase"/>
</dbReference>